<feature type="transmembrane region" description="Helical" evidence="1">
    <location>
        <begin position="44"/>
        <end position="65"/>
    </location>
</feature>
<accession>D8J6P0</accession>
<organism evidence="2 4">
    <name type="scientific">Halalkalicoccus jeotgali (strain DSM 18796 / CECT 7217 / JCM 14584 / KCTC 4019 / B3)</name>
    <dbReference type="NCBI Taxonomy" id="795797"/>
    <lineage>
        <taxon>Archaea</taxon>
        <taxon>Methanobacteriati</taxon>
        <taxon>Methanobacteriota</taxon>
        <taxon>Stenosarchaea group</taxon>
        <taxon>Halobacteria</taxon>
        <taxon>Halobacteriales</taxon>
        <taxon>Halococcaceae</taxon>
        <taxon>Halalkalicoccus</taxon>
    </lineage>
</organism>
<evidence type="ECO:0000313" key="2">
    <source>
        <dbReference type="EMBL" id="ADJ13917.1"/>
    </source>
</evidence>
<dbReference type="HOGENOM" id="CLU_2730213_0_0_2"/>
<dbReference type="Proteomes" id="UP000011645">
    <property type="component" value="Unassembled WGS sequence"/>
</dbReference>
<evidence type="ECO:0000313" key="4">
    <source>
        <dbReference type="Proteomes" id="UP000000390"/>
    </source>
</evidence>
<dbReference type="PATRIC" id="fig|795797.18.peg.530"/>
<reference evidence="2 4" key="1">
    <citation type="journal article" date="2010" name="J. Bacteriol.">
        <title>Complete genome sequence of Halalkalicoccus jeotgali B3(T), an extremely halophilic archaeon.</title>
        <authorList>
            <person name="Roh S.W."/>
            <person name="Nam Y.D."/>
            <person name="Nam S.H."/>
            <person name="Choi S.H."/>
            <person name="Park H.S."/>
            <person name="Bae J.W."/>
        </authorList>
    </citation>
    <scope>NUCLEOTIDE SEQUENCE [LARGE SCALE GENOMIC DNA]</scope>
    <source>
        <strain evidence="2">B3</strain>
        <strain evidence="4">DSM 18796 / CECT 7217 / JCM 14584 / KCTC 4019 / B3</strain>
    </source>
</reference>
<proteinExistence type="predicted"/>
<evidence type="ECO:0000313" key="5">
    <source>
        <dbReference type="Proteomes" id="UP000011645"/>
    </source>
</evidence>
<evidence type="ECO:0000256" key="1">
    <source>
        <dbReference type="SAM" id="Phobius"/>
    </source>
</evidence>
<keyword evidence="5" id="KW-1185">Reference proteome</keyword>
<dbReference type="KEGG" id="hje:HacjB3_02620"/>
<keyword evidence="1" id="KW-1133">Transmembrane helix</keyword>
<dbReference type="EMBL" id="CP002062">
    <property type="protein sequence ID" value="ADJ13917.1"/>
    <property type="molecule type" value="Genomic_DNA"/>
</dbReference>
<keyword evidence="1" id="KW-0812">Transmembrane</keyword>
<dbReference type="AlphaFoldDB" id="D8J6P0"/>
<protein>
    <submittedName>
        <fullName evidence="2">Uncharacterized protein</fullName>
    </submittedName>
</protein>
<dbReference type="Proteomes" id="UP000000390">
    <property type="component" value="Chromosome"/>
</dbReference>
<gene>
    <name evidence="2" type="ordered locus">HacjB3_02620</name>
    <name evidence="3" type="ORF">C497_16702</name>
</gene>
<name>D8J6P0_HALJB</name>
<sequence length="71" mass="7717">MIGRDVDLIVTIGVIEVAECAAALLDDLDTEGAVVLDMPRRPGIALPTARNYLFVSFFMASLLAVRRKPTQ</sequence>
<evidence type="ECO:0000313" key="3">
    <source>
        <dbReference type="EMBL" id="ELY34038.1"/>
    </source>
</evidence>
<reference evidence="3 5" key="2">
    <citation type="journal article" date="2014" name="PLoS Genet.">
        <title>Phylogenetically driven sequencing of extremely halophilic archaea reveals strategies for static and dynamic osmo-response.</title>
        <authorList>
            <person name="Becker E.A."/>
            <person name="Seitzer P.M."/>
            <person name="Tritt A."/>
            <person name="Larsen D."/>
            <person name="Krusor M."/>
            <person name="Yao A.I."/>
            <person name="Wu D."/>
            <person name="Madern D."/>
            <person name="Eisen J.A."/>
            <person name="Darling A.E."/>
            <person name="Facciotti M.T."/>
        </authorList>
    </citation>
    <scope>NUCLEOTIDE SEQUENCE [LARGE SCALE GENOMIC DNA]</scope>
    <source>
        <strain evidence="3">B3</strain>
        <strain evidence="5">DSM 18796 / CECT 7217 / JCM 14584 / KCTC 4019 / B3</strain>
    </source>
</reference>
<keyword evidence="1" id="KW-0472">Membrane</keyword>
<dbReference type="EMBL" id="AOHV01000042">
    <property type="protein sequence ID" value="ELY34038.1"/>
    <property type="molecule type" value="Genomic_DNA"/>
</dbReference>
<dbReference type="STRING" id="795797.HacjB3_02620"/>